<dbReference type="InterPro" id="IPR004827">
    <property type="entry name" value="bZIP"/>
</dbReference>
<dbReference type="GO" id="GO:0001228">
    <property type="term" value="F:DNA-binding transcription activator activity, RNA polymerase II-specific"/>
    <property type="evidence" value="ECO:0007669"/>
    <property type="project" value="TreeGrafter"/>
</dbReference>
<dbReference type="AlphaFoldDB" id="A0A1Y2CM62"/>
<dbReference type="EMBL" id="MCGO01000012">
    <property type="protein sequence ID" value="ORY48100.1"/>
    <property type="molecule type" value="Genomic_DNA"/>
</dbReference>
<comment type="subcellular location">
    <subcellularLocation>
        <location evidence="1">Nucleus</location>
    </subcellularLocation>
</comment>
<dbReference type="CDD" id="cd14688">
    <property type="entry name" value="bZIP_YAP"/>
    <property type="match status" value="1"/>
</dbReference>
<sequence length="231" mass="25844">MSDRSSASPAATSQPYNPNSGKGRKRSSQEPASKRAMQLRDSQRLHRERKAKYLKDLEDQVKHLTEENKEVLQLKQRIAELELKCTILETQVVGTQGVLQNIPISGLPCSNCAMERLKNSISSNQISSLESQLLHLRQECDRLTVAHSVASFLPNSLDAFFDSLQTPAVSTAAPIVKEELVKLFEYIRTEMKSLPSIHDSPLIDKLNELFNVSVLCLMEFSPLNETIHATA</sequence>
<evidence type="ECO:0000313" key="6">
    <source>
        <dbReference type="EMBL" id="ORY48100.1"/>
    </source>
</evidence>
<dbReference type="GO" id="GO:0000976">
    <property type="term" value="F:transcription cis-regulatory region binding"/>
    <property type="evidence" value="ECO:0007669"/>
    <property type="project" value="InterPro"/>
</dbReference>
<name>A0A1Y2CM62_9FUNG</name>
<feature type="compositionally biased region" description="Polar residues" evidence="4">
    <location>
        <begin position="1"/>
        <end position="20"/>
    </location>
</feature>
<keyword evidence="7" id="KW-1185">Reference proteome</keyword>
<dbReference type="InterPro" id="IPR050936">
    <property type="entry name" value="AP-1-like"/>
</dbReference>
<comment type="caution">
    <text evidence="6">The sequence shown here is derived from an EMBL/GenBank/DDBJ whole genome shotgun (WGS) entry which is preliminary data.</text>
</comment>
<dbReference type="GO" id="GO:0090575">
    <property type="term" value="C:RNA polymerase II transcription regulator complex"/>
    <property type="evidence" value="ECO:0007669"/>
    <property type="project" value="TreeGrafter"/>
</dbReference>
<accession>A0A1Y2CM62</accession>
<keyword evidence="2" id="KW-0539">Nucleus</keyword>
<evidence type="ECO:0000256" key="3">
    <source>
        <dbReference type="SAM" id="Coils"/>
    </source>
</evidence>
<dbReference type="SUPFAM" id="SSF57959">
    <property type="entry name" value="Leucine zipper domain"/>
    <property type="match status" value="1"/>
</dbReference>
<dbReference type="Gene3D" id="1.20.5.170">
    <property type="match status" value="1"/>
</dbReference>
<evidence type="ECO:0000313" key="7">
    <source>
        <dbReference type="Proteomes" id="UP000193642"/>
    </source>
</evidence>
<evidence type="ECO:0000256" key="1">
    <source>
        <dbReference type="ARBA" id="ARBA00004123"/>
    </source>
</evidence>
<evidence type="ECO:0000259" key="5">
    <source>
        <dbReference type="Pfam" id="PF00170"/>
    </source>
</evidence>
<proteinExistence type="predicted"/>
<reference evidence="6 7" key="1">
    <citation type="submission" date="2016-07" db="EMBL/GenBank/DDBJ databases">
        <title>Pervasive Adenine N6-methylation of Active Genes in Fungi.</title>
        <authorList>
            <consortium name="DOE Joint Genome Institute"/>
            <person name="Mondo S.J."/>
            <person name="Dannebaum R.O."/>
            <person name="Kuo R.C."/>
            <person name="Labutti K."/>
            <person name="Haridas S."/>
            <person name="Kuo A."/>
            <person name="Salamov A."/>
            <person name="Ahrendt S.R."/>
            <person name="Lipzen A."/>
            <person name="Sullivan W."/>
            <person name="Andreopoulos W.B."/>
            <person name="Clum A."/>
            <person name="Lindquist E."/>
            <person name="Daum C."/>
            <person name="Ramamoorthy G.K."/>
            <person name="Gryganskyi A."/>
            <person name="Culley D."/>
            <person name="Magnuson J.K."/>
            <person name="James T.Y."/>
            <person name="O'Malley M.A."/>
            <person name="Stajich J.E."/>
            <person name="Spatafora J.W."/>
            <person name="Visel A."/>
            <person name="Grigoriev I.V."/>
        </authorList>
    </citation>
    <scope>NUCLEOTIDE SEQUENCE [LARGE SCALE GENOMIC DNA]</scope>
    <source>
        <strain evidence="6 7">JEL800</strain>
    </source>
</reference>
<dbReference type="Proteomes" id="UP000193642">
    <property type="component" value="Unassembled WGS sequence"/>
</dbReference>
<dbReference type="Pfam" id="PF00170">
    <property type="entry name" value="bZIP_1"/>
    <property type="match status" value="1"/>
</dbReference>
<evidence type="ECO:0000256" key="4">
    <source>
        <dbReference type="SAM" id="MobiDB-lite"/>
    </source>
</evidence>
<keyword evidence="3" id="KW-0175">Coiled coil</keyword>
<dbReference type="InterPro" id="IPR046347">
    <property type="entry name" value="bZIP_sf"/>
</dbReference>
<feature type="domain" description="BZIP" evidence="5">
    <location>
        <begin position="34"/>
        <end position="84"/>
    </location>
</feature>
<feature type="coiled-coil region" evidence="3">
    <location>
        <begin position="47"/>
        <end position="91"/>
    </location>
</feature>
<dbReference type="OrthoDB" id="2593073at2759"/>
<feature type="region of interest" description="Disordered" evidence="4">
    <location>
        <begin position="1"/>
        <end position="47"/>
    </location>
</feature>
<dbReference type="PANTHER" id="PTHR40621:SF6">
    <property type="entry name" value="AP-1-LIKE TRANSCRIPTION FACTOR YAP1-RELATED"/>
    <property type="match status" value="1"/>
</dbReference>
<evidence type="ECO:0000256" key="2">
    <source>
        <dbReference type="ARBA" id="ARBA00023242"/>
    </source>
</evidence>
<dbReference type="PANTHER" id="PTHR40621">
    <property type="entry name" value="TRANSCRIPTION FACTOR KAPC-RELATED"/>
    <property type="match status" value="1"/>
</dbReference>
<organism evidence="6 7">
    <name type="scientific">Rhizoclosmatium globosum</name>
    <dbReference type="NCBI Taxonomy" id="329046"/>
    <lineage>
        <taxon>Eukaryota</taxon>
        <taxon>Fungi</taxon>
        <taxon>Fungi incertae sedis</taxon>
        <taxon>Chytridiomycota</taxon>
        <taxon>Chytridiomycota incertae sedis</taxon>
        <taxon>Chytridiomycetes</taxon>
        <taxon>Chytridiales</taxon>
        <taxon>Chytriomycetaceae</taxon>
        <taxon>Rhizoclosmatium</taxon>
    </lineage>
</organism>
<protein>
    <recommendedName>
        <fullName evidence="5">BZIP domain-containing protein</fullName>
    </recommendedName>
</protein>
<gene>
    <name evidence="6" type="ORF">BCR33DRAFT_58609</name>
</gene>